<organism evidence="3 4">
    <name type="scientific">Muraenolepis orangiensis</name>
    <name type="common">Patagonian moray cod</name>
    <dbReference type="NCBI Taxonomy" id="630683"/>
    <lineage>
        <taxon>Eukaryota</taxon>
        <taxon>Metazoa</taxon>
        <taxon>Chordata</taxon>
        <taxon>Craniata</taxon>
        <taxon>Vertebrata</taxon>
        <taxon>Euteleostomi</taxon>
        <taxon>Actinopterygii</taxon>
        <taxon>Neopterygii</taxon>
        <taxon>Teleostei</taxon>
        <taxon>Neoteleostei</taxon>
        <taxon>Acanthomorphata</taxon>
        <taxon>Zeiogadaria</taxon>
        <taxon>Gadariae</taxon>
        <taxon>Gadiformes</taxon>
        <taxon>Muraenolepidoidei</taxon>
        <taxon>Muraenolepididae</taxon>
        <taxon>Muraenolepis</taxon>
    </lineage>
</organism>
<feature type="signal peptide" evidence="2">
    <location>
        <begin position="1"/>
        <end position="22"/>
    </location>
</feature>
<comment type="caution">
    <text evidence="3">The sequence shown here is derived from an EMBL/GenBank/DDBJ whole genome shotgun (WGS) entry which is preliminary data.</text>
</comment>
<protein>
    <submittedName>
        <fullName evidence="3">Uncharacterized protein</fullName>
    </submittedName>
</protein>
<evidence type="ECO:0000313" key="4">
    <source>
        <dbReference type="Proteomes" id="UP001148018"/>
    </source>
</evidence>
<feature type="region of interest" description="Disordered" evidence="1">
    <location>
        <begin position="27"/>
        <end position="99"/>
    </location>
</feature>
<gene>
    <name evidence="3" type="ORF">NHX12_017798</name>
</gene>
<proteinExistence type="predicted"/>
<keyword evidence="2" id="KW-0732">Signal</keyword>
<name>A0A9Q0EVU8_9TELE</name>
<dbReference type="AlphaFoldDB" id="A0A9Q0EVU8"/>
<evidence type="ECO:0000313" key="3">
    <source>
        <dbReference type="EMBL" id="KAJ3614224.1"/>
    </source>
</evidence>
<evidence type="ECO:0000256" key="2">
    <source>
        <dbReference type="SAM" id="SignalP"/>
    </source>
</evidence>
<dbReference type="Proteomes" id="UP001148018">
    <property type="component" value="Unassembled WGS sequence"/>
</dbReference>
<dbReference type="EMBL" id="JANIIK010000034">
    <property type="protein sequence ID" value="KAJ3614224.1"/>
    <property type="molecule type" value="Genomic_DNA"/>
</dbReference>
<keyword evidence="4" id="KW-1185">Reference proteome</keyword>
<reference evidence="3" key="1">
    <citation type="submission" date="2022-07" db="EMBL/GenBank/DDBJ databases">
        <title>Chromosome-level genome of Muraenolepis orangiensis.</title>
        <authorList>
            <person name="Kim J."/>
        </authorList>
    </citation>
    <scope>NUCLEOTIDE SEQUENCE</scope>
    <source>
        <strain evidence="3">KU_S4_2022</strain>
        <tissue evidence="3">Muscle</tissue>
    </source>
</reference>
<feature type="chain" id="PRO_5040188580" evidence="2">
    <location>
        <begin position="23"/>
        <end position="130"/>
    </location>
</feature>
<evidence type="ECO:0000256" key="1">
    <source>
        <dbReference type="SAM" id="MobiDB-lite"/>
    </source>
</evidence>
<accession>A0A9Q0EVU8</accession>
<sequence>MGGMSLPSQELLLLLVVSLTCPASGPHRQLQHNSTEFDPFNGTGAGTGSKQLCKMPSQPWDTSHHRTAVDTLAKSPTAHKQTDPLPSGAPTTEEPEEPYYVTMYSPGTVYVSMGEYRECHRIPPGIHCSK</sequence>